<evidence type="ECO:0000313" key="2">
    <source>
        <dbReference type="EMBL" id="EGZ20191.1"/>
    </source>
</evidence>
<proteinExistence type="predicted"/>
<feature type="region of interest" description="Disordered" evidence="1">
    <location>
        <begin position="61"/>
        <end position="98"/>
    </location>
</feature>
<sequence>MLSALNCAHSLEIPDTDVEFPVVNCDLDTSDLLETCVSDELWGELPKLTNELAAMHTDVPETEAHYSSDPDDSLESVNTHVAKGPSTPKLEKPKSSKRISSKAKIEALRGELKTLTVQLQQLDAARRQEALDARTLFTDRHRVKLWKQIAKRQLEQRHKSEKENATLRVMMNLQIQEAWRLKRLLKSRKKLEVRPTHYLTLA</sequence>
<dbReference type="EMBL" id="JH159153">
    <property type="protein sequence ID" value="EGZ20191.1"/>
    <property type="molecule type" value="Genomic_DNA"/>
</dbReference>
<dbReference type="Proteomes" id="UP000002640">
    <property type="component" value="Unassembled WGS sequence"/>
</dbReference>
<dbReference type="RefSeq" id="XP_009522908.1">
    <property type="nucleotide sequence ID" value="XM_009524613.1"/>
</dbReference>
<gene>
    <name evidence="2" type="ORF">PHYSODRAFT_298413</name>
</gene>
<organism evidence="2 3">
    <name type="scientific">Phytophthora sojae (strain P6497)</name>
    <name type="common">Soybean stem and root rot agent</name>
    <name type="synonym">Phytophthora megasperma f. sp. glycines</name>
    <dbReference type="NCBI Taxonomy" id="1094619"/>
    <lineage>
        <taxon>Eukaryota</taxon>
        <taxon>Sar</taxon>
        <taxon>Stramenopiles</taxon>
        <taxon>Oomycota</taxon>
        <taxon>Peronosporomycetes</taxon>
        <taxon>Peronosporales</taxon>
        <taxon>Peronosporaceae</taxon>
        <taxon>Phytophthora</taxon>
    </lineage>
</organism>
<dbReference type="GeneID" id="20641615"/>
<evidence type="ECO:0000256" key="1">
    <source>
        <dbReference type="SAM" id="MobiDB-lite"/>
    </source>
</evidence>
<dbReference type="AlphaFoldDB" id="G4Z4I8"/>
<dbReference type="InParanoid" id="G4Z4I8"/>
<dbReference type="OMA" id="VNTHVAK"/>
<keyword evidence="3" id="KW-1185">Reference proteome</keyword>
<accession>G4Z4I8</accession>
<dbReference type="KEGG" id="psoj:PHYSODRAFT_298413"/>
<protein>
    <submittedName>
        <fullName evidence="2">Uncharacterized protein</fullName>
    </submittedName>
</protein>
<name>G4Z4I8_PHYSP</name>
<evidence type="ECO:0000313" key="3">
    <source>
        <dbReference type="Proteomes" id="UP000002640"/>
    </source>
</evidence>
<reference evidence="2 3" key="1">
    <citation type="journal article" date="2006" name="Science">
        <title>Phytophthora genome sequences uncover evolutionary origins and mechanisms of pathogenesis.</title>
        <authorList>
            <person name="Tyler B.M."/>
            <person name="Tripathy S."/>
            <person name="Zhang X."/>
            <person name="Dehal P."/>
            <person name="Jiang R.H."/>
            <person name="Aerts A."/>
            <person name="Arredondo F.D."/>
            <person name="Baxter L."/>
            <person name="Bensasson D."/>
            <person name="Beynon J.L."/>
            <person name="Chapman J."/>
            <person name="Damasceno C.M."/>
            <person name="Dorrance A.E."/>
            <person name="Dou D."/>
            <person name="Dickerman A.W."/>
            <person name="Dubchak I.L."/>
            <person name="Garbelotto M."/>
            <person name="Gijzen M."/>
            <person name="Gordon S.G."/>
            <person name="Govers F."/>
            <person name="Grunwald N.J."/>
            <person name="Huang W."/>
            <person name="Ivors K.L."/>
            <person name="Jones R.W."/>
            <person name="Kamoun S."/>
            <person name="Krampis K."/>
            <person name="Lamour K.H."/>
            <person name="Lee M.K."/>
            <person name="McDonald W.H."/>
            <person name="Medina M."/>
            <person name="Meijer H.J."/>
            <person name="Nordberg E.K."/>
            <person name="Maclean D.J."/>
            <person name="Ospina-Giraldo M.D."/>
            <person name="Morris P.F."/>
            <person name="Phuntumart V."/>
            <person name="Putnam N.H."/>
            <person name="Rash S."/>
            <person name="Rose J.K."/>
            <person name="Sakihama Y."/>
            <person name="Salamov A.A."/>
            <person name="Savidor A."/>
            <person name="Scheuring C.F."/>
            <person name="Smith B.M."/>
            <person name="Sobral B.W."/>
            <person name="Terry A."/>
            <person name="Torto-Alalibo T.A."/>
            <person name="Win J."/>
            <person name="Xu Z."/>
            <person name="Zhang H."/>
            <person name="Grigoriev I.V."/>
            <person name="Rokhsar D.S."/>
            <person name="Boore J.L."/>
        </authorList>
    </citation>
    <scope>NUCLEOTIDE SEQUENCE [LARGE SCALE GENOMIC DNA]</scope>
    <source>
        <strain evidence="2 3">P6497</strain>
    </source>
</reference>
<dbReference type="SMR" id="G4Z4I8"/>